<gene>
    <name evidence="1" type="ordered locus">APE_1622.1</name>
</gene>
<dbReference type="GeneID" id="1446135"/>
<accession>Q9YBH6</accession>
<dbReference type="KEGG" id="ape:APE_1622.1"/>
<dbReference type="STRING" id="272557.APE_1622.1"/>
<sequence length="389" mass="41606">MVRVAVVGGGFAGLIFAREMASTGLRVDLYEEHGRVGMPEHCTGIVSERTVNTIGREARETIIDSYDSLEIRFRGETLAVLDVGTVYRLDRVRLEELLLESLMSLGGRAQLGKRVHSVGIEGSVKAGGSEARYDAVILADGAHGELHRMLDLGYRGDYYYGLNILVPGKRESTILVDFILDRGLAFTWDVPTVGSVSVAGAMGTLAGVKRFFEVLKPRAFKVYGGRIPAGPPAERLRRGRVYVVGDAGGLVKPLSGGGLYPNAKAAKLAASLIKRGLDVGEALEKSLSIVSHELRAQHAVARLVYGTRVLETISRAVGGAPLRLRLDYDTHHQLVISTLSQVGALSSQRLAAAALRGGGLEAPLSLVKVLYHSSASAYKRLASGRLPGV</sequence>
<dbReference type="InterPro" id="IPR036188">
    <property type="entry name" value="FAD/NAD-bd_sf"/>
</dbReference>
<dbReference type="AlphaFoldDB" id="Q9YBH6"/>
<dbReference type="InterPro" id="IPR050407">
    <property type="entry name" value="Geranylgeranyl_reductase"/>
</dbReference>
<dbReference type="SUPFAM" id="SSF51905">
    <property type="entry name" value="FAD/NAD(P)-binding domain"/>
    <property type="match status" value="1"/>
</dbReference>
<dbReference type="Gene3D" id="3.50.50.60">
    <property type="entry name" value="FAD/NAD(P)-binding domain"/>
    <property type="match status" value="1"/>
</dbReference>
<reference evidence="1 2" key="1">
    <citation type="journal article" date="1999" name="DNA Res.">
        <title>Complete genome sequence of an aerobic hyper-thermophilic crenarchaeon, Aeropyrum pernix K1.</title>
        <authorList>
            <person name="Kawarabayasi Y."/>
            <person name="Hino Y."/>
            <person name="Horikawa H."/>
            <person name="Yamazaki S."/>
            <person name="Haikawa Y."/>
            <person name="Jin-no K."/>
            <person name="Takahashi M."/>
            <person name="Sekine M."/>
            <person name="Baba S."/>
            <person name="Ankai A."/>
            <person name="Kosugi H."/>
            <person name="Hosoyama A."/>
            <person name="Fukui S."/>
            <person name="Nagai Y."/>
            <person name="Nishijima K."/>
            <person name="Nakazawa H."/>
            <person name="Takamiya M."/>
            <person name="Masuda S."/>
            <person name="Funahashi T."/>
            <person name="Tanaka T."/>
            <person name="Kudoh Y."/>
            <person name="Yamazaki J."/>
            <person name="Kushida N."/>
            <person name="Oguchi A."/>
            <person name="Aoki K."/>
            <person name="Kubota K."/>
            <person name="Nakamura Y."/>
            <person name="Nomura N."/>
            <person name="Sako Y."/>
            <person name="Kikuchi H."/>
        </authorList>
    </citation>
    <scope>NUCLEOTIDE SEQUENCE [LARGE SCALE GENOMIC DNA]</scope>
    <source>
        <strain evidence="2">ATCC 700893 / DSM 11879 / JCM 9820 / NBRC 100138 / K1</strain>
    </source>
</reference>
<name>Q9YBH6_AERPE</name>
<dbReference type="PIR" id="A72542">
    <property type="entry name" value="A72542"/>
</dbReference>
<dbReference type="Pfam" id="PF13450">
    <property type="entry name" value="NAD_binding_8"/>
    <property type="match status" value="1"/>
</dbReference>
<dbReference type="eggNOG" id="arCOG00570">
    <property type="taxonomic scope" value="Archaea"/>
</dbReference>
<keyword evidence="2" id="KW-1185">Reference proteome</keyword>
<dbReference type="PANTHER" id="PTHR42685">
    <property type="entry name" value="GERANYLGERANYL DIPHOSPHATE REDUCTASE"/>
    <property type="match status" value="1"/>
</dbReference>
<dbReference type="Proteomes" id="UP000002518">
    <property type="component" value="Chromosome"/>
</dbReference>
<dbReference type="PANTHER" id="PTHR42685:SF21">
    <property type="entry name" value="DEHYDROGENASE (FLAVOPROTEIN)-LIKE PROTEIN"/>
    <property type="match status" value="1"/>
</dbReference>
<protein>
    <submittedName>
        <fullName evidence="1">Uncharacterized protein</fullName>
    </submittedName>
</protein>
<evidence type="ECO:0000313" key="1">
    <source>
        <dbReference type="EMBL" id="BAA80622.2"/>
    </source>
</evidence>
<dbReference type="EMBL" id="BA000002">
    <property type="protein sequence ID" value="BAA80622.2"/>
    <property type="molecule type" value="Genomic_DNA"/>
</dbReference>
<dbReference type="EnsemblBacteria" id="BAA80622">
    <property type="protein sequence ID" value="BAA80622"/>
    <property type="gene ID" value="APE_1622.1"/>
</dbReference>
<dbReference type="PRINTS" id="PR00420">
    <property type="entry name" value="RNGMNOXGNASE"/>
</dbReference>
<proteinExistence type="predicted"/>
<organism evidence="1 2">
    <name type="scientific">Aeropyrum pernix (strain ATCC 700893 / DSM 11879 / JCM 9820 / NBRC 100138 / K1)</name>
    <dbReference type="NCBI Taxonomy" id="272557"/>
    <lineage>
        <taxon>Archaea</taxon>
        <taxon>Thermoproteota</taxon>
        <taxon>Thermoprotei</taxon>
        <taxon>Desulfurococcales</taxon>
        <taxon>Desulfurococcaceae</taxon>
        <taxon>Aeropyrum</taxon>
    </lineage>
</organism>
<evidence type="ECO:0000313" key="2">
    <source>
        <dbReference type="Proteomes" id="UP000002518"/>
    </source>
</evidence>
<dbReference type="RefSeq" id="WP_010866492.1">
    <property type="nucleotide sequence ID" value="NC_000854.2"/>
</dbReference>